<gene>
    <name evidence="1" type="ORF">TSUD_82820</name>
</gene>
<evidence type="ECO:0000313" key="1">
    <source>
        <dbReference type="EMBL" id="GAU13773.1"/>
    </source>
</evidence>
<sequence>MGGYFAALRMKVSTLERRHIWEAYMIQSLDMVFQPSKRDRKCEIKIYFHMIVPWLCQIMKETMAVLRRDLDLRLG</sequence>
<proteinExistence type="predicted"/>
<protein>
    <submittedName>
        <fullName evidence="1">Uncharacterized protein</fullName>
    </submittedName>
</protein>
<accession>A0A2Z6M3L1</accession>
<dbReference type="Proteomes" id="UP000242715">
    <property type="component" value="Unassembled WGS sequence"/>
</dbReference>
<dbReference type="AlphaFoldDB" id="A0A2Z6M3L1"/>
<reference evidence="2" key="1">
    <citation type="journal article" date="2017" name="Front. Plant Sci.">
        <title>Climate Clever Clovers: New Paradigm to Reduce the Environmental Footprint of Ruminants by Breeding Low Methanogenic Forages Utilizing Haplotype Variation.</title>
        <authorList>
            <person name="Kaur P."/>
            <person name="Appels R."/>
            <person name="Bayer P.E."/>
            <person name="Keeble-Gagnere G."/>
            <person name="Wang J."/>
            <person name="Hirakawa H."/>
            <person name="Shirasawa K."/>
            <person name="Vercoe P."/>
            <person name="Stefanova K."/>
            <person name="Durmic Z."/>
            <person name="Nichols P."/>
            <person name="Revell C."/>
            <person name="Isobe S.N."/>
            <person name="Edwards D."/>
            <person name="Erskine W."/>
        </authorList>
    </citation>
    <scope>NUCLEOTIDE SEQUENCE [LARGE SCALE GENOMIC DNA]</scope>
    <source>
        <strain evidence="2">cv. Daliak</strain>
    </source>
</reference>
<keyword evidence="2" id="KW-1185">Reference proteome</keyword>
<name>A0A2Z6M3L1_TRISU</name>
<organism evidence="1 2">
    <name type="scientific">Trifolium subterraneum</name>
    <name type="common">Subterranean clover</name>
    <dbReference type="NCBI Taxonomy" id="3900"/>
    <lineage>
        <taxon>Eukaryota</taxon>
        <taxon>Viridiplantae</taxon>
        <taxon>Streptophyta</taxon>
        <taxon>Embryophyta</taxon>
        <taxon>Tracheophyta</taxon>
        <taxon>Spermatophyta</taxon>
        <taxon>Magnoliopsida</taxon>
        <taxon>eudicotyledons</taxon>
        <taxon>Gunneridae</taxon>
        <taxon>Pentapetalae</taxon>
        <taxon>rosids</taxon>
        <taxon>fabids</taxon>
        <taxon>Fabales</taxon>
        <taxon>Fabaceae</taxon>
        <taxon>Papilionoideae</taxon>
        <taxon>50 kb inversion clade</taxon>
        <taxon>NPAAA clade</taxon>
        <taxon>Hologalegina</taxon>
        <taxon>IRL clade</taxon>
        <taxon>Trifolieae</taxon>
        <taxon>Trifolium</taxon>
    </lineage>
</organism>
<evidence type="ECO:0000313" key="2">
    <source>
        <dbReference type="Proteomes" id="UP000242715"/>
    </source>
</evidence>
<dbReference type="EMBL" id="DF973140">
    <property type="protein sequence ID" value="GAU13773.1"/>
    <property type="molecule type" value="Genomic_DNA"/>
</dbReference>